<comment type="similarity">
    <text evidence="2">Belongs to the fasciclin-like AGP family.</text>
</comment>
<proteinExistence type="inferred from homology"/>
<protein>
    <recommendedName>
        <fullName evidence="10">FAS1 domain-containing protein</fullName>
    </recommendedName>
</protein>
<sequence>MAAPFLLVLLLVVSAGAAAGGDDVAGLPRLEFRGIDDSGRGHASVAPEEEVFMYAMADATTTDDDEAGGAPRLEFRGIDDPGHVHASDAPKEQALMDVMSANGCARFAGLLAATANAGETFQQRLLAGRGRGLTVFCPDDVAVAAFQAKFDNLSADDQLAVLLHHGAGARYGRDQFQAFDWVSVSSLSADAATNNSHAITIRDDGDTVRLWPSCGSGAGVRVTKTVSEEAPLAVYVVDAVLLPSHLRQKVDGGDEPAAACKTCGGYLGWLHCCIPAWVTILVAVGSMVGTMVGFLIPQDCCRRIH</sequence>
<accession>A0A8I6WHN2</accession>
<dbReference type="GO" id="GO:0005886">
    <property type="term" value="C:plasma membrane"/>
    <property type="evidence" value="ECO:0007669"/>
    <property type="project" value="UniProtKB-SubCell"/>
</dbReference>
<reference evidence="12" key="1">
    <citation type="journal article" date="2012" name="Nature">
        <title>A physical, genetic and functional sequence assembly of the barley genome.</title>
        <authorList>
            <consortium name="The International Barley Genome Sequencing Consortium"/>
            <person name="Mayer K.F."/>
            <person name="Waugh R."/>
            <person name="Brown J.W."/>
            <person name="Schulman A."/>
            <person name="Langridge P."/>
            <person name="Platzer M."/>
            <person name="Fincher G.B."/>
            <person name="Muehlbauer G.J."/>
            <person name="Sato K."/>
            <person name="Close T.J."/>
            <person name="Wise R.P."/>
            <person name="Stein N."/>
        </authorList>
    </citation>
    <scope>NUCLEOTIDE SEQUENCE [LARGE SCALE GENOMIC DNA]</scope>
    <source>
        <strain evidence="12">cv. Morex</strain>
    </source>
</reference>
<dbReference type="Proteomes" id="UP000011116">
    <property type="component" value="Chromosome 2H"/>
</dbReference>
<keyword evidence="12" id="KW-1185">Reference proteome</keyword>
<feature type="transmembrane region" description="Helical" evidence="8">
    <location>
        <begin position="276"/>
        <end position="296"/>
    </location>
</feature>
<feature type="signal peptide" evidence="9">
    <location>
        <begin position="1"/>
        <end position="19"/>
    </location>
</feature>
<name>A0A8I6WHN2_HORVV</name>
<keyword evidence="6 8" id="KW-0472">Membrane</keyword>
<feature type="chain" id="PRO_5035320262" description="FAS1 domain-containing protein" evidence="9">
    <location>
        <begin position="20"/>
        <end position="305"/>
    </location>
</feature>
<dbReference type="InterPro" id="IPR036378">
    <property type="entry name" value="FAS1_dom_sf"/>
</dbReference>
<dbReference type="InterPro" id="IPR000782">
    <property type="entry name" value="FAS1_domain"/>
</dbReference>
<dbReference type="GO" id="GO:0098552">
    <property type="term" value="C:side of membrane"/>
    <property type="evidence" value="ECO:0007669"/>
    <property type="project" value="UniProtKB-KW"/>
</dbReference>
<dbReference type="InterPro" id="IPR045003">
    <property type="entry name" value="FLA_A"/>
</dbReference>
<comment type="subcellular location">
    <subcellularLocation>
        <location evidence="1">Cell membrane</location>
        <topology evidence="1">Lipid-anchor</topology>
        <topology evidence="1">GPI-anchor</topology>
    </subcellularLocation>
</comment>
<comment type="function">
    <text evidence="7">May be a cell surface adhesion protein.</text>
</comment>
<gene>
    <name evidence="11" type="primary">LOC123429684</name>
</gene>
<evidence type="ECO:0000256" key="6">
    <source>
        <dbReference type="ARBA" id="ARBA00023136"/>
    </source>
</evidence>
<keyword evidence="4" id="KW-0325">Glycoprotein</keyword>
<dbReference type="PANTHER" id="PTHR32077:SF83">
    <property type="entry name" value="OS06G0285100 PROTEIN"/>
    <property type="match status" value="1"/>
</dbReference>
<dbReference type="EnsemblPlants" id="HORVU.MOREX.r3.2HG0124360.1">
    <property type="protein sequence ID" value="HORVU.MOREX.r3.2HG0124360.1.CDS1"/>
    <property type="gene ID" value="HORVU.MOREX.r3.2HG0124360"/>
</dbReference>
<evidence type="ECO:0000256" key="8">
    <source>
        <dbReference type="SAM" id="Phobius"/>
    </source>
</evidence>
<keyword evidence="5 9" id="KW-0732">Signal</keyword>
<evidence type="ECO:0000256" key="9">
    <source>
        <dbReference type="SAM" id="SignalP"/>
    </source>
</evidence>
<keyword evidence="4" id="KW-0336">GPI-anchor</keyword>
<evidence type="ECO:0000256" key="1">
    <source>
        <dbReference type="ARBA" id="ARBA00004609"/>
    </source>
</evidence>
<reference evidence="11" key="3">
    <citation type="submission" date="2022-01" db="UniProtKB">
        <authorList>
            <consortium name="EnsemblPlants"/>
        </authorList>
    </citation>
    <scope>IDENTIFICATION</scope>
    <source>
        <strain evidence="11">subsp. vulgare</strain>
    </source>
</reference>
<keyword evidence="8" id="KW-1133">Transmembrane helix</keyword>
<dbReference type="SUPFAM" id="SSF82153">
    <property type="entry name" value="FAS1 domain"/>
    <property type="match status" value="1"/>
</dbReference>
<dbReference type="Pfam" id="PF02469">
    <property type="entry name" value="Fasciclin"/>
    <property type="match status" value="1"/>
</dbReference>
<dbReference type="Gramene" id="HORVU.MOREX.r3.2HG0124360.1">
    <property type="protein sequence ID" value="HORVU.MOREX.r3.2HG0124360.1.CDS1"/>
    <property type="gene ID" value="HORVU.MOREX.r3.2HG0124360"/>
</dbReference>
<evidence type="ECO:0000313" key="11">
    <source>
        <dbReference type="EnsemblPlants" id="HORVU.MOREX.r3.2HG0124360.1.CDS1"/>
    </source>
</evidence>
<evidence type="ECO:0000259" key="10">
    <source>
        <dbReference type="Pfam" id="PF02469"/>
    </source>
</evidence>
<evidence type="ECO:0000256" key="3">
    <source>
        <dbReference type="ARBA" id="ARBA00022475"/>
    </source>
</evidence>
<evidence type="ECO:0000256" key="2">
    <source>
        <dbReference type="ARBA" id="ARBA00007843"/>
    </source>
</evidence>
<evidence type="ECO:0000256" key="7">
    <source>
        <dbReference type="ARBA" id="ARBA00024686"/>
    </source>
</evidence>
<organism evidence="11 12">
    <name type="scientific">Hordeum vulgare subsp. vulgare</name>
    <name type="common">Domesticated barley</name>
    <dbReference type="NCBI Taxonomy" id="112509"/>
    <lineage>
        <taxon>Eukaryota</taxon>
        <taxon>Viridiplantae</taxon>
        <taxon>Streptophyta</taxon>
        <taxon>Embryophyta</taxon>
        <taxon>Tracheophyta</taxon>
        <taxon>Spermatophyta</taxon>
        <taxon>Magnoliopsida</taxon>
        <taxon>Liliopsida</taxon>
        <taxon>Poales</taxon>
        <taxon>Poaceae</taxon>
        <taxon>BOP clade</taxon>
        <taxon>Pooideae</taxon>
        <taxon>Triticodae</taxon>
        <taxon>Triticeae</taxon>
        <taxon>Hordeinae</taxon>
        <taxon>Hordeum</taxon>
    </lineage>
</organism>
<evidence type="ECO:0000313" key="12">
    <source>
        <dbReference type="Proteomes" id="UP000011116"/>
    </source>
</evidence>
<evidence type="ECO:0000256" key="5">
    <source>
        <dbReference type="ARBA" id="ARBA00022729"/>
    </source>
</evidence>
<reference evidence="11" key="2">
    <citation type="submission" date="2020-10" db="EMBL/GenBank/DDBJ databases">
        <authorList>
            <person name="Scholz U."/>
            <person name="Mascher M."/>
            <person name="Fiebig A."/>
        </authorList>
    </citation>
    <scope>NUCLEOTIDE SEQUENCE [LARGE SCALE GENOMIC DNA]</scope>
    <source>
        <strain evidence="11">cv. Morex</strain>
    </source>
</reference>
<dbReference type="Gene3D" id="2.30.180.10">
    <property type="entry name" value="FAS1 domain"/>
    <property type="match status" value="1"/>
</dbReference>
<keyword evidence="3" id="KW-1003">Cell membrane</keyword>
<dbReference type="AlphaFoldDB" id="A0A8I6WHN2"/>
<evidence type="ECO:0000256" key="4">
    <source>
        <dbReference type="ARBA" id="ARBA00022622"/>
    </source>
</evidence>
<feature type="domain" description="FAS1" evidence="10">
    <location>
        <begin position="106"/>
        <end position="243"/>
    </location>
</feature>
<keyword evidence="8" id="KW-0812">Transmembrane</keyword>
<keyword evidence="4" id="KW-0449">Lipoprotein</keyword>
<dbReference type="PANTHER" id="PTHR32077">
    <property type="entry name" value="FASCICLIN-LIKE ARABINOGALACTAN PROTEIN"/>
    <property type="match status" value="1"/>
</dbReference>